<feature type="domain" description="FAD-binding" evidence="5">
    <location>
        <begin position="333"/>
        <end position="400"/>
    </location>
</feature>
<reference evidence="6" key="1">
    <citation type="journal article" date="2010" name="Gene">
        <title>Isolation of the lysolipin gene cluster of Streptomyces tendae Tu 4042.</title>
        <authorList>
            <person name="Lopez P."/>
            <person name="Hornung A."/>
            <person name="Welzel K."/>
            <person name="Unsin C."/>
            <person name="Wohlleben W."/>
            <person name="Weber T."/>
            <person name="Pelzer S."/>
        </authorList>
    </citation>
    <scope>NUCLEOTIDE SEQUENCE</scope>
    <source>
        <strain evidence="6">Tu 4042</strain>
    </source>
</reference>
<dbReference type="InterPro" id="IPR002938">
    <property type="entry name" value="FAD-bd"/>
</dbReference>
<dbReference type="PANTHER" id="PTHR47178">
    <property type="entry name" value="MONOOXYGENASE, FAD-BINDING"/>
    <property type="match status" value="1"/>
</dbReference>
<dbReference type="AlphaFoldDB" id="A7DWI0"/>
<dbReference type="PANTHER" id="PTHR47178:SF5">
    <property type="entry name" value="FAD-BINDING DOMAIN-CONTAINING PROTEIN"/>
    <property type="match status" value="1"/>
</dbReference>
<evidence type="ECO:0000259" key="5">
    <source>
        <dbReference type="Pfam" id="PF01494"/>
    </source>
</evidence>
<keyword evidence="1" id="KW-0285">Flavoprotein</keyword>
<dbReference type="Pfam" id="PF01494">
    <property type="entry name" value="FAD_binding_3"/>
    <property type="match status" value="2"/>
</dbReference>
<dbReference type="InterPro" id="IPR036188">
    <property type="entry name" value="FAD/NAD-bd_sf"/>
</dbReference>
<evidence type="ECO:0000256" key="1">
    <source>
        <dbReference type="ARBA" id="ARBA00022630"/>
    </source>
</evidence>
<dbReference type="GO" id="GO:0004497">
    <property type="term" value="F:monooxygenase activity"/>
    <property type="evidence" value="ECO:0007669"/>
    <property type="project" value="UniProtKB-KW"/>
</dbReference>
<feature type="domain" description="FAD-binding" evidence="5">
    <location>
        <begin position="10"/>
        <end position="44"/>
    </location>
</feature>
<keyword evidence="4 6" id="KW-0503">Monooxygenase</keyword>
<keyword evidence="3" id="KW-0560">Oxidoreductase</keyword>
<dbReference type="SUPFAM" id="SSF51905">
    <property type="entry name" value="FAD/NAD(P)-binding domain"/>
    <property type="match status" value="1"/>
</dbReference>
<accession>A7DWI0</accession>
<dbReference type="GO" id="GO:0071949">
    <property type="term" value="F:FAD binding"/>
    <property type="evidence" value="ECO:0007669"/>
    <property type="project" value="InterPro"/>
</dbReference>
<organism evidence="6">
    <name type="scientific">Streptomyces tendae</name>
    <dbReference type="NCBI Taxonomy" id="1932"/>
    <lineage>
        <taxon>Bacteria</taxon>
        <taxon>Bacillati</taxon>
        <taxon>Actinomycetota</taxon>
        <taxon>Actinomycetes</taxon>
        <taxon>Kitasatosporales</taxon>
        <taxon>Streptomycetaceae</taxon>
        <taxon>Streptomyces</taxon>
    </lineage>
</organism>
<dbReference type="EMBL" id="AM492533">
    <property type="protein sequence ID" value="CAM34336.1"/>
    <property type="molecule type" value="Genomic_DNA"/>
</dbReference>
<protein>
    <submittedName>
        <fullName evidence="6">Putative FAD-depending monooxygenase</fullName>
    </submittedName>
</protein>
<proteinExistence type="predicted"/>
<dbReference type="Gene3D" id="3.50.50.60">
    <property type="entry name" value="FAD/NAD(P)-binding domain"/>
    <property type="match status" value="1"/>
</dbReference>
<evidence type="ECO:0000256" key="4">
    <source>
        <dbReference type="ARBA" id="ARBA00023033"/>
    </source>
</evidence>
<evidence type="ECO:0000256" key="2">
    <source>
        <dbReference type="ARBA" id="ARBA00022827"/>
    </source>
</evidence>
<dbReference type="PRINTS" id="PR00420">
    <property type="entry name" value="RNGMNOXGNASE"/>
</dbReference>
<keyword evidence="2" id="KW-0274">FAD</keyword>
<gene>
    <name evidence="6" type="primary">llpOI</name>
</gene>
<sequence>MCAMPGQPLHVIIIGAGTGGLCLAQGLKRAGISVAVYERDRTRRDGLQGYRVGIDADGKRALRANLSPELYNTFLATCAQRPAYGNQMTHEMKWLFSAGPEVLKEEDRPSEDDQDESVSRMTLRQVLLTGVEDVVHFDKVFTHYEQHPDGRVTAHFADGDSATGDLLVGAEGANSKVRQQYLPHAKLVDTGLIGITGKTPLTDETRSLLPQPVIEGVTMVHGPKGFMCIFHVMRFKWDQDGRPRQGIGSTDAELIENWPGMLYDNSRDYIMWGFAASDQWLPEDVTRMRGAELQKLVLDLTSGWHPNFRRIFSLGDPGSSFPLKIRTSEPIPRWRSTNVTLVGDAIHTMTPGRGVGANTALRDARLLTRCLTRVAAGEVPLLEAVHDYETEMTGYAWDAVVKSRAQMDGHSVMHQGGLVGNLARFGMRTAMRTMNHLPPVKRKIVMAESTFRGSGRDEDEA</sequence>
<evidence type="ECO:0000313" key="6">
    <source>
        <dbReference type="EMBL" id="CAM34336.1"/>
    </source>
</evidence>
<name>A7DWI0_STRTE</name>
<evidence type="ECO:0000256" key="3">
    <source>
        <dbReference type="ARBA" id="ARBA00023002"/>
    </source>
</evidence>